<organism evidence="2 3">
    <name type="scientific">Qingrenia yutianensis</name>
    <dbReference type="NCBI Taxonomy" id="2763676"/>
    <lineage>
        <taxon>Bacteria</taxon>
        <taxon>Bacillati</taxon>
        <taxon>Bacillota</taxon>
        <taxon>Clostridia</taxon>
        <taxon>Eubacteriales</taxon>
        <taxon>Oscillospiraceae</taxon>
        <taxon>Qingrenia</taxon>
    </lineage>
</organism>
<reference evidence="2" key="1">
    <citation type="submission" date="2020-08" db="EMBL/GenBank/DDBJ databases">
        <title>Genome public.</title>
        <authorList>
            <person name="Liu C."/>
            <person name="Sun Q."/>
        </authorList>
    </citation>
    <scope>NUCLEOTIDE SEQUENCE</scope>
    <source>
        <strain evidence="2">NSJ-50</strain>
    </source>
</reference>
<feature type="signal peptide" evidence="1">
    <location>
        <begin position="1"/>
        <end position="22"/>
    </location>
</feature>
<protein>
    <recommendedName>
        <fullName evidence="4">PA14 domain-containing protein</fullName>
    </recommendedName>
</protein>
<keyword evidence="1" id="KW-0732">Signal</keyword>
<accession>A0A926FER6</accession>
<dbReference type="EMBL" id="JACRTE010000010">
    <property type="protein sequence ID" value="MBC8596905.1"/>
    <property type="molecule type" value="Genomic_DNA"/>
</dbReference>
<feature type="chain" id="PRO_5037088507" description="PA14 domain-containing protein" evidence="1">
    <location>
        <begin position="23"/>
        <end position="601"/>
    </location>
</feature>
<evidence type="ECO:0000313" key="3">
    <source>
        <dbReference type="Proteomes" id="UP000647416"/>
    </source>
</evidence>
<dbReference type="Proteomes" id="UP000647416">
    <property type="component" value="Unassembled WGS sequence"/>
</dbReference>
<dbReference type="AlphaFoldDB" id="A0A926FER6"/>
<keyword evidence="3" id="KW-1185">Reference proteome</keyword>
<name>A0A926FER6_9FIRM</name>
<gene>
    <name evidence="2" type="ORF">H8706_08500</name>
</gene>
<sequence>MRKKLSVLIFLIALSVFSTALGADGIALIKEGKLGTTFSDAVFHQNICGTDVECQLAHGQDKDRGNKLYITCDVTKHTSKKYIFADLYFVPLGGLESITLQTKGASNVSEKLKDGWRENRLNSLRAIYEQGDEYCGYGYATFYVNGVKMLDRVPCKNAVDFANLRVAFNGVNKAELLQMYISRYKYFSSEQNPYGNIYPVIKNGGKMFLSGIYVENGTKTGDVTFENSSVKIYEDGTFASLKSSGDLLCGGNIAVVENENGVYTFDVKFMRDDGLFLNKALDLTDEKIFENIKNASYDIAENNGVPSSLRLENKNNYSNAEYYFEIPFAEFFDGIELKMKVYSKNISGLQFMSELGAEISDRAYVLNGKVSLNKWNDVRLAFNKRTHTVEFYVNGVLISDKYFDKLGIDKSYSKIRLMMFGKAGTSGYLKNAQMFWFLNETSNGNGFKISDKTALNFSDLTLYAPEDVKVSELESIFDGAYTVTDGFGNTKGADECVFEGDYALCENDGFKRFIIKKLYKDKLIRLDETDENACVIVYGENESAVYIADYGENGMTNAEIQKTEQGKINCFTVKKGGDTTKIMLWSDNLMPYSEMSEFKRQ</sequence>
<evidence type="ECO:0008006" key="4">
    <source>
        <dbReference type="Google" id="ProtNLM"/>
    </source>
</evidence>
<evidence type="ECO:0000313" key="2">
    <source>
        <dbReference type="EMBL" id="MBC8596905.1"/>
    </source>
</evidence>
<dbReference type="RefSeq" id="WP_262432282.1">
    <property type="nucleotide sequence ID" value="NZ_JACRTE010000010.1"/>
</dbReference>
<evidence type="ECO:0000256" key="1">
    <source>
        <dbReference type="SAM" id="SignalP"/>
    </source>
</evidence>
<comment type="caution">
    <text evidence="2">The sequence shown here is derived from an EMBL/GenBank/DDBJ whole genome shotgun (WGS) entry which is preliminary data.</text>
</comment>
<proteinExistence type="predicted"/>